<dbReference type="Proteomes" id="UP000623250">
    <property type="component" value="Unassembled WGS sequence"/>
</dbReference>
<gene>
    <name evidence="2" type="ORF">JDN41_10035</name>
</gene>
<name>A0A8I1GH83_9HYPH</name>
<protein>
    <recommendedName>
        <fullName evidence="4">Cysteine rich repeat-containing protein</fullName>
    </recommendedName>
</protein>
<feature type="chain" id="PRO_5034002973" description="Cysteine rich repeat-containing protein" evidence="1">
    <location>
        <begin position="24"/>
        <end position="78"/>
    </location>
</feature>
<comment type="caution">
    <text evidence="2">The sequence shown here is derived from an EMBL/GenBank/DDBJ whole genome shotgun (WGS) entry which is preliminary data.</text>
</comment>
<proteinExistence type="predicted"/>
<keyword evidence="3" id="KW-1185">Reference proteome</keyword>
<evidence type="ECO:0000313" key="2">
    <source>
        <dbReference type="EMBL" id="MBJ7543901.1"/>
    </source>
</evidence>
<dbReference type="RefSeq" id="WP_013421034.1">
    <property type="nucleotide sequence ID" value="NZ_JAEMUK010000020.1"/>
</dbReference>
<organism evidence="2 3">
    <name type="scientific">Rhodomicrobium udaipurense</name>
    <dbReference type="NCBI Taxonomy" id="1202716"/>
    <lineage>
        <taxon>Bacteria</taxon>
        <taxon>Pseudomonadati</taxon>
        <taxon>Pseudomonadota</taxon>
        <taxon>Alphaproteobacteria</taxon>
        <taxon>Hyphomicrobiales</taxon>
        <taxon>Hyphomicrobiaceae</taxon>
        <taxon>Rhodomicrobium</taxon>
    </lineage>
</organism>
<dbReference type="AlphaFoldDB" id="A0A8I1GH83"/>
<dbReference type="Pfam" id="PF00839">
    <property type="entry name" value="Cys_rich_FGFR"/>
    <property type="match status" value="1"/>
</dbReference>
<evidence type="ECO:0008006" key="4">
    <source>
        <dbReference type="Google" id="ProtNLM"/>
    </source>
</evidence>
<dbReference type="GO" id="GO:0016020">
    <property type="term" value="C:membrane"/>
    <property type="evidence" value="ECO:0007669"/>
    <property type="project" value="InterPro"/>
</dbReference>
<feature type="signal peptide" evidence="1">
    <location>
        <begin position="1"/>
        <end position="23"/>
    </location>
</feature>
<accession>A0A8I1GH83</accession>
<reference evidence="2 3" key="1">
    <citation type="submission" date="2020-12" db="EMBL/GenBank/DDBJ databases">
        <title>Revised draft genomes of Rhodomicrobium vannielii ATCC 17100 and Rhodomicrobium udaipurense JA643.</title>
        <authorList>
            <person name="Conners E.M."/>
            <person name="Davenport E.J."/>
            <person name="Bose A."/>
        </authorList>
    </citation>
    <scope>NUCLEOTIDE SEQUENCE [LARGE SCALE GENOMIC DNA]</scope>
    <source>
        <strain evidence="2 3">JA643</strain>
    </source>
</reference>
<dbReference type="InterPro" id="IPR001893">
    <property type="entry name" value="Cys-rich_GLG1_repeat"/>
</dbReference>
<evidence type="ECO:0000256" key="1">
    <source>
        <dbReference type="SAM" id="SignalP"/>
    </source>
</evidence>
<sequence>MMRNAVCAVVAAAFLMMSVDAMAQYSGHRGSKDEQEACKPDVYRLCAEFVMPPQEDKIVACLKSKRKELSSACKKVID</sequence>
<evidence type="ECO:0000313" key="3">
    <source>
        <dbReference type="Proteomes" id="UP000623250"/>
    </source>
</evidence>
<dbReference type="EMBL" id="JAEMUK010000020">
    <property type="protein sequence ID" value="MBJ7543901.1"/>
    <property type="molecule type" value="Genomic_DNA"/>
</dbReference>
<keyword evidence="1" id="KW-0732">Signal</keyword>